<organism evidence="8 9">
    <name type="scientific">Novosphingobium sediminicola</name>
    <dbReference type="NCBI Taxonomy" id="563162"/>
    <lineage>
        <taxon>Bacteria</taxon>
        <taxon>Pseudomonadati</taxon>
        <taxon>Pseudomonadota</taxon>
        <taxon>Alphaproteobacteria</taxon>
        <taxon>Sphingomonadales</taxon>
        <taxon>Sphingomonadaceae</taxon>
        <taxon>Novosphingobium</taxon>
    </lineage>
</organism>
<dbReference type="GO" id="GO:0005576">
    <property type="term" value="C:extracellular region"/>
    <property type="evidence" value="ECO:0007669"/>
    <property type="project" value="UniProtKB-SubCell"/>
</dbReference>
<dbReference type="InterPro" id="IPR001343">
    <property type="entry name" value="Hemolysn_Ca-bd"/>
</dbReference>
<dbReference type="AlphaFoldDB" id="A0A7W6CD74"/>
<dbReference type="Pfam" id="PF00353">
    <property type="entry name" value="HemolysinCabind"/>
    <property type="match status" value="6"/>
</dbReference>
<dbReference type="PROSITE" id="PS00330">
    <property type="entry name" value="HEMOLYSIN_CALCIUM"/>
    <property type="match status" value="1"/>
</dbReference>
<reference evidence="8 9" key="1">
    <citation type="submission" date="2020-08" db="EMBL/GenBank/DDBJ databases">
        <title>Genomic Encyclopedia of Type Strains, Phase IV (KMG-IV): sequencing the most valuable type-strain genomes for metagenomic binning, comparative biology and taxonomic classification.</title>
        <authorList>
            <person name="Goeker M."/>
        </authorList>
    </citation>
    <scope>NUCLEOTIDE SEQUENCE [LARGE SCALE GENOMIC DNA]</scope>
    <source>
        <strain evidence="8 9">DSM 27057</strain>
    </source>
</reference>
<sequence>MTDLTEGNDVLVLNLTQNSTINALGGNDTLTIIGVADRYSEEELPLYSITANGGAGDDRIIIQGYVSSATIDGGAGHDFISFIEDDPDRPGIAYGGDGNDTILGIEGVGGAGNDYLGNGGDGGDGDDTIYGGDYGGSYGGAGSDMIFDATIADGGAGDDFIWGGEVISGGSGSDYLLGGYYAYGGAGNDIILSNFADGGAGRDVWFGLYPDLNAGTDGDKIVLNDGHHLVSSFSGAAGEFILTAEGAAIDEDGDGVADWVYEHPGLSATDFLATGFDGDPLAAVDDAFTGTAAAEYIHGGGGDDDLSGGGGLDFIFGGFGHDVLSGNAGDDLLVGQAGDDRLYGGSGADELDGGDGNDTLSGSAGDDFAYGGAGNDVIAGGDGNDRLLGEGGDDRVNGGDGDDTIVGGAGKDVLTGGNGADRFIFAAGDSKAGGSLRDVITDFETGIDKLDISALHITDYAGQIGFQSIGSGLIVYADLGGNGYDNSDFAVQLTGVNALAQSDFILA</sequence>
<dbReference type="Proteomes" id="UP000548867">
    <property type="component" value="Unassembled WGS sequence"/>
</dbReference>
<dbReference type="PRINTS" id="PR00313">
    <property type="entry name" value="CABNDNGRPT"/>
</dbReference>
<keyword evidence="7" id="KW-0472">Membrane</keyword>
<dbReference type="PANTHER" id="PTHR38340">
    <property type="entry name" value="S-LAYER PROTEIN"/>
    <property type="match status" value="1"/>
</dbReference>
<dbReference type="InterPro" id="IPR003995">
    <property type="entry name" value="RTX_toxin_determinant-A"/>
</dbReference>
<dbReference type="PRINTS" id="PR01488">
    <property type="entry name" value="RTXTOXINA"/>
</dbReference>
<dbReference type="GO" id="GO:0090729">
    <property type="term" value="F:toxin activity"/>
    <property type="evidence" value="ECO:0007669"/>
    <property type="project" value="UniProtKB-KW"/>
</dbReference>
<evidence type="ECO:0000256" key="2">
    <source>
        <dbReference type="ARBA" id="ARBA00004613"/>
    </source>
</evidence>
<proteinExistence type="predicted"/>
<dbReference type="Gene3D" id="2.160.20.160">
    <property type="match status" value="1"/>
</dbReference>
<dbReference type="GO" id="GO:0016020">
    <property type="term" value="C:membrane"/>
    <property type="evidence" value="ECO:0007669"/>
    <property type="project" value="UniProtKB-SubCell"/>
</dbReference>
<accession>A0A7W6CD74</accession>
<evidence type="ECO:0000313" key="8">
    <source>
        <dbReference type="EMBL" id="MBB3953672.1"/>
    </source>
</evidence>
<evidence type="ECO:0000256" key="5">
    <source>
        <dbReference type="ARBA" id="ARBA00022737"/>
    </source>
</evidence>
<evidence type="ECO:0000256" key="6">
    <source>
        <dbReference type="ARBA" id="ARBA00023026"/>
    </source>
</evidence>
<evidence type="ECO:0000256" key="7">
    <source>
        <dbReference type="ARBA" id="ARBA00023136"/>
    </source>
</evidence>
<dbReference type="Gene3D" id="2.150.10.10">
    <property type="entry name" value="Serralysin-like metalloprotease, C-terminal"/>
    <property type="match status" value="3"/>
</dbReference>
<comment type="subcellular location">
    <subcellularLocation>
        <location evidence="1">Membrane</location>
    </subcellularLocation>
    <subcellularLocation>
        <location evidence="2">Secreted</location>
    </subcellularLocation>
</comment>
<dbReference type="SUPFAM" id="SSF51120">
    <property type="entry name" value="beta-Roll"/>
    <property type="match status" value="2"/>
</dbReference>
<dbReference type="InterPro" id="IPR018511">
    <property type="entry name" value="Hemolysin-typ_Ca-bd_CS"/>
</dbReference>
<keyword evidence="3" id="KW-0964">Secreted</keyword>
<dbReference type="PANTHER" id="PTHR38340:SF1">
    <property type="entry name" value="S-LAYER PROTEIN"/>
    <property type="match status" value="1"/>
</dbReference>
<keyword evidence="4" id="KW-0800">Toxin</keyword>
<name>A0A7W6CD74_9SPHN</name>
<gene>
    <name evidence="8" type="ORF">GGR38_000599</name>
</gene>
<keyword evidence="9" id="KW-1185">Reference proteome</keyword>
<evidence type="ECO:0000256" key="3">
    <source>
        <dbReference type="ARBA" id="ARBA00022525"/>
    </source>
</evidence>
<comment type="caution">
    <text evidence="8">The sequence shown here is derived from an EMBL/GenBank/DDBJ whole genome shotgun (WGS) entry which is preliminary data.</text>
</comment>
<evidence type="ECO:0000256" key="1">
    <source>
        <dbReference type="ARBA" id="ARBA00004370"/>
    </source>
</evidence>
<dbReference type="InterPro" id="IPR050557">
    <property type="entry name" value="RTX_toxin/Mannuronan_C5-epim"/>
</dbReference>
<evidence type="ECO:0000256" key="4">
    <source>
        <dbReference type="ARBA" id="ARBA00022656"/>
    </source>
</evidence>
<dbReference type="RefSeq" id="WP_183622503.1">
    <property type="nucleotide sequence ID" value="NZ_JACIDX010000002.1"/>
</dbReference>
<keyword evidence="5" id="KW-0677">Repeat</keyword>
<evidence type="ECO:0000313" key="9">
    <source>
        <dbReference type="Proteomes" id="UP000548867"/>
    </source>
</evidence>
<dbReference type="EMBL" id="JACIDX010000002">
    <property type="protein sequence ID" value="MBB3953672.1"/>
    <property type="molecule type" value="Genomic_DNA"/>
</dbReference>
<dbReference type="InterPro" id="IPR011049">
    <property type="entry name" value="Serralysin-like_metalloprot_C"/>
</dbReference>
<protein>
    <submittedName>
        <fullName evidence="8">Ca2+-binding RTX toxin-like protein</fullName>
    </submittedName>
</protein>
<keyword evidence="6" id="KW-0843">Virulence</keyword>
<dbReference type="GO" id="GO:0005509">
    <property type="term" value="F:calcium ion binding"/>
    <property type="evidence" value="ECO:0007669"/>
    <property type="project" value="InterPro"/>
</dbReference>